<dbReference type="AlphaFoldDB" id="A0A7I7WD47"/>
<evidence type="ECO:0000313" key="3">
    <source>
        <dbReference type="Proteomes" id="UP000192441"/>
    </source>
</evidence>
<dbReference type="Proteomes" id="UP000467379">
    <property type="component" value="Plasmid pJCM12687"/>
</dbReference>
<proteinExistence type="predicted"/>
<dbReference type="SUPFAM" id="SSF69118">
    <property type="entry name" value="AhpD-like"/>
    <property type="match status" value="1"/>
</dbReference>
<organism evidence="2 3">
    <name type="scientific">Mycobacterium branderi</name>
    <dbReference type="NCBI Taxonomy" id="43348"/>
    <lineage>
        <taxon>Bacteria</taxon>
        <taxon>Bacillati</taxon>
        <taxon>Actinomycetota</taxon>
        <taxon>Actinomycetes</taxon>
        <taxon>Mycobacteriales</taxon>
        <taxon>Mycobacteriaceae</taxon>
        <taxon>Mycobacterium</taxon>
    </lineage>
</organism>
<sequence>MTTPKINVAPVTAGQDAAMYLNSLTDQHLVGSYMDFYVAALGLPPDDPELVELIRIRNGVAQSCQYCLSIRMQTASHFGADMTHTVVRFEHSALPERQKAALRLTAAFLEMPSELTQEARDEALKYFSPEEIVGLMLRLTSFLVNKPRAALGIDGALDTHQLTTIGSGDIDKFMPHNQPGGR</sequence>
<evidence type="ECO:0000313" key="4">
    <source>
        <dbReference type="Proteomes" id="UP000467379"/>
    </source>
</evidence>
<reference evidence="1 4" key="2">
    <citation type="journal article" date="2019" name="Emerg. Microbes Infect.">
        <title>Comprehensive subspecies identification of 175 nontuberculous mycobacteria species based on 7547 genomic profiles.</title>
        <authorList>
            <person name="Matsumoto Y."/>
            <person name="Kinjo T."/>
            <person name="Motooka D."/>
            <person name="Nabeya D."/>
            <person name="Jung N."/>
            <person name="Uechi K."/>
            <person name="Horii T."/>
            <person name="Iida T."/>
            <person name="Fujita J."/>
            <person name="Nakamura S."/>
        </authorList>
    </citation>
    <scope>NUCLEOTIDE SEQUENCE [LARGE SCALE GENOMIC DNA]</scope>
    <source>
        <strain evidence="1 4">JCM 12687</strain>
        <plasmid evidence="1">pJCM12687</plasmid>
    </source>
</reference>
<keyword evidence="1" id="KW-0614">Plasmid</keyword>
<accession>A0A7I7WD47</accession>
<geneLocation type="plasmid" evidence="1 4">
    <name>pJCM12687</name>
</geneLocation>
<evidence type="ECO:0000313" key="1">
    <source>
        <dbReference type="EMBL" id="BBZ15374.1"/>
    </source>
</evidence>
<protein>
    <recommendedName>
        <fullName evidence="5">Carboxymuconolactone decarboxylase</fullName>
    </recommendedName>
</protein>
<gene>
    <name evidence="2" type="ORF">BST20_23020</name>
    <name evidence="1" type="ORF">MBRA_55690</name>
</gene>
<dbReference type="EMBL" id="AP022607">
    <property type="protein sequence ID" value="BBZ15374.1"/>
    <property type="molecule type" value="Genomic_DNA"/>
</dbReference>
<dbReference type="EMBL" id="MVHM01000020">
    <property type="protein sequence ID" value="ORA33136.1"/>
    <property type="molecule type" value="Genomic_DNA"/>
</dbReference>
<reference evidence="1" key="3">
    <citation type="submission" date="2020-02" db="EMBL/GenBank/DDBJ databases">
        <authorList>
            <person name="Matsumoto Y."/>
            <person name="Motooka D."/>
            <person name="Nakamura S."/>
        </authorList>
    </citation>
    <scope>NUCLEOTIDE SEQUENCE</scope>
    <source>
        <strain evidence="1">JCM 12687</strain>
        <plasmid evidence="1">pJCM12687</plasmid>
    </source>
</reference>
<dbReference type="OrthoDB" id="4686467at2"/>
<dbReference type="InterPro" id="IPR029032">
    <property type="entry name" value="AhpD-like"/>
</dbReference>
<keyword evidence="4" id="KW-1185">Reference proteome</keyword>
<evidence type="ECO:0000313" key="2">
    <source>
        <dbReference type="EMBL" id="ORA33136.1"/>
    </source>
</evidence>
<evidence type="ECO:0008006" key="5">
    <source>
        <dbReference type="Google" id="ProtNLM"/>
    </source>
</evidence>
<dbReference type="Proteomes" id="UP000192441">
    <property type="component" value="Unassembled WGS sequence"/>
</dbReference>
<dbReference type="Gene3D" id="1.20.1290.10">
    <property type="entry name" value="AhpD-like"/>
    <property type="match status" value="1"/>
</dbReference>
<name>A0A7I7WD47_9MYCO</name>
<reference evidence="2 3" key="1">
    <citation type="submission" date="2016-12" db="EMBL/GenBank/DDBJ databases">
        <title>The new phylogeny of genus Mycobacterium.</title>
        <authorList>
            <person name="Tortoli E."/>
            <person name="Trovato A."/>
            <person name="Cirillo D.M."/>
        </authorList>
    </citation>
    <scope>NUCLEOTIDE SEQUENCE [LARGE SCALE GENOMIC DNA]</scope>
    <source>
        <strain evidence="2 3">DSM 44624</strain>
    </source>
</reference>
<dbReference type="RefSeq" id="WP_083133728.1">
    <property type="nucleotide sequence ID" value="NZ_AP022607.1"/>
</dbReference>